<dbReference type="AlphaFoldDB" id="K5EAS3"/>
<dbReference type="Proteomes" id="UP000007993">
    <property type="component" value="Unassembled WGS sequence"/>
</dbReference>
<dbReference type="PATRIC" id="fig|993517.3.peg.1764"/>
<feature type="signal peptide" evidence="1">
    <location>
        <begin position="1"/>
        <end position="23"/>
    </location>
</feature>
<accession>K5EAS3</accession>
<evidence type="ECO:0000313" key="3">
    <source>
        <dbReference type="Proteomes" id="UP000007993"/>
    </source>
</evidence>
<evidence type="ECO:0000256" key="1">
    <source>
        <dbReference type="SAM" id="SignalP"/>
    </source>
</evidence>
<proteinExistence type="predicted"/>
<protein>
    <submittedName>
        <fullName evidence="2">Uncharacterized protein</fullName>
    </submittedName>
</protein>
<organism evidence="2 3">
    <name type="scientific">Rhodopirellula baltica SH28</name>
    <dbReference type="NCBI Taxonomy" id="993517"/>
    <lineage>
        <taxon>Bacteria</taxon>
        <taxon>Pseudomonadati</taxon>
        <taxon>Planctomycetota</taxon>
        <taxon>Planctomycetia</taxon>
        <taxon>Pirellulales</taxon>
        <taxon>Pirellulaceae</taxon>
        <taxon>Rhodopirellula</taxon>
    </lineage>
</organism>
<reference evidence="2 3" key="1">
    <citation type="journal article" date="2013" name="Mar. Genomics">
        <title>Expression of sulfatases in Rhodopirellula baltica and the diversity of sulfatases in the genus Rhodopirellula.</title>
        <authorList>
            <person name="Wegner C.E."/>
            <person name="Richter-Heitmann T."/>
            <person name="Klindworth A."/>
            <person name="Klockow C."/>
            <person name="Richter M."/>
            <person name="Achstetter T."/>
            <person name="Glockner F.O."/>
            <person name="Harder J."/>
        </authorList>
    </citation>
    <scope>NUCLEOTIDE SEQUENCE [LARGE SCALE GENOMIC DNA]</scope>
    <source>
        <strain evidence="2 3">SH28</strain>
    </source>
</reference>
<gene>
    <name evidence="2" type="ORF">RBSH_01619</name>
</gene>
<dbReference type="EMBL" id="AMCW01000040">
    <property type="protein sequence ID" value="EKK02926.1"/>
    <property type="molecule type" value="Genomic_DNA"/>
</dbReference>
<evidence type="ECO:0000313" key="2">
    <source>
        <dbReference type="EMBL" id="EKK02926.1"/>
    </source>
</evidence>
<keyword evidence="1" id="KW-0732">Signal</keyword>
<feature type="chain" id="PRO_5003886338" evidence="1">
    <location>
        <begin position="24"/>
        <end position="444"/>
    </location>
</feature>
<sequence length="444" mass="48785">MKSSATSPGICVLLMLILVPFAAATSASGQGPTESILFLCEGIENPAPIRSALVDKLATAVPGSRVHVVHNAKSVGSFWVPAMPPKVRHKSKHVKHGWAKIMKLLAKPIEGSEQVNLPGLPAKAVSVRDTNLPLRVGIYGAAAYLNPRKAGHNHAGYFVTADGAIDAELSPWRTDKQLPTETLVSWVTPTATWGIDSVHAQEIERFNRLFLQENNATLIRITDKPSLLFNHYSAEPIEHIAKVLDGNTTRRQVTGDTAVENGDPTSPYTVDQKLLQVSGRENTETKEDREALVEKAMNDRNSTMLILTWESKDAMCDLDLWVSSQGLQGELNHANPKLPWGRLTRDVQNTEHANGDPDVTKHEAVFVSHGRLDELTAWVNVYRTSASAKLKITRIWNRKQKSRTVEIKSPSGDGGRYQRSRVSSTAWKRINLLNFSAGDVPGAL</sequence>
<comment type="caution">
    <text evidence="2">The sequence shown here is derived from an EMBL/GenBank/DDBJ whole genome shotgun (WGS) entry which is preliminary data.</text>
</comment>
<dbReference type="RefSeq" id="WP_007331495.1">
    <property type="nucleotide sequence ID" value="NZ_AMCW01000040.1"/>
</dbReference>
<name>K5EAS3_RHOBT</name>